<dbReference type="PROSITE" id="PS50305">
    <property type="entry name" value="SIRTUIN"/>
    <property type="match status" value="1"/>
</dbReference>
<evidence type="ECO:0000313" key="12">
    <source>
        <dbReference type="EMBL" id="UQC83470.1"/>
    </source>
</evidence>
<keyword evidence="7" id="KW-0520">NAD</keyword>
<dbReference type="GO" id="GO:0070403">
    <property type="term" value="F:NAD+ binding"/>
    <property type="evidence" value="ECO:0007669"/>
    <property type="project" value="InterPro"/>
</dbReference>
<dbReference type="InterPro" id="IPR029035">
    <property type="entry name" value="DHS-like_NAD/FAD-binding_dom"/>
</dbReference>
<comment type="cofactor">
    <cofactor evidence="1">
        <name>Zn(2+)</name>
        <dbReference type="ChEBI" id="CHEBI:29105"/>
    </cofactor>
</comment>
<feature type="binding site" evidence="8">
    <location>
        <position position="825"/>
    </location>
    <ligand>
        <name>Zn(2+)</name>
        <dbReference type="ChEBI" id="CHEBI:29105"/>
    </ligand>
</feature>
<evidence type="ECO:0000256" key="2">
    <source>
        <dbReference type="ARBA" id="ARBA00004141"/>
    </source>
</evidence>
<feature type="compositionally biased region" description="Polar residues" evidence="9">
    <location>
        <begin position="1132"/>
        <end position="1141"/>
    </location>
</feature>
<evidence type="ECO:0000256" key="9">
    <source>
        <dbReference type="SAM" id="MobiDB-lite"/>
    </source>
</evidence>
<keyword evidence="10" id="KW-0472">Membrane</keyword>
<dbReference type="GO" id="GO:0017136">
    <property type="term" value="F:histone deacetylase activity, NAD-dependent"/>
    <property type="evidence" value="ECO:0007669"/>
    <property type="project" value="TreeGrafter"/>
</dbReference>
<dbReference type="RefSeq" id="XP_049145089.1">
    <property type="nucleotide sequence ID" value="XM_049287946.1"/>
</dbReference>
<feature type="compositionally biased region" description="Basic and acidic residues" evidence="9">
    <location>
        <begin position="54"/>
        <end position="67"/>
    </location>
</feature>
<feature type="compositionally biased region" description="Basic residues" evidence="9">
    <location>
        <begin position="624"/>
        <end position="644"/>
    </location>
</feature>
<feature type="compositionally biased region" description="Basic and acidic residues" evidence="9">
    <location>
        <begin position="1030"/>
        <end position="1041"/>
    </location>
</feature>
<feature type="region of interest" description="Disordered" evidence="9">
    <location>
        <begin position="618"/>
        <end position="659"/>
    </location>
</feature>
<dbReference type="Gene3D" id="3.40.50.1220">
    <property type="entry name" value="TPP-binding domain"/>
    <property type="match status" value="1"/>
</dbReference>
<dbReference type="SUPFAM" id="SSF103473">
    <property type="entry name" value="MFS general substrate transporter"/>
    <property type="match status" value="1"/>
</dbReference>
<dbReference type="InterPro" id="IPR036259">
    <property type="entry name" value="MFS_trans_sf"/>
</dbReference>
<evidence type="ECO:0000256" key="3">
    <source>
        <dbReference type="ARBA" id="ARBA00006924"/>
    </source>
</evidence>
<comment type="subcellular location">
    <subcellularLocation>
        <location evidence="2">Membrane</location>
        <topology evidence="2">Multi-pass membrane protein</topology>
    </subcellularLocation>
</comment>
<feature type="region of interest" description="Disordered" evidence="9">
    <location>
        <begin position="54"/>
        <end position="76"/>
    </location>
</feature>
<dbReference type="Pfam" id="PF07690">
    <property type="entry name" value="MFS_1"/>
    <property type="match status" value="1"/>
</dbReference>
<dbReference type="InterPro" id="IPR026590">
    <property type="entry name" value="Ssirtuin_cat_dom"/>
</dbReference>
<accession>A0A9Q8SUT9</accession>
<feature type="transmembrane region" description="Helical" evidence="10">
    <location>
        <begin position="351"/>
        <end position="369"/>
    </location>
</feature>
<feature type="transmembrane region" description="Helical" evidence="10">
    <location>
        <begin position="434"/>
        <end position="459"/>
    </location>
</feature>
<gene>
    <name evidence="12" type="ORF">CLUP02_08965</name>
</gene>
<feature type="region of interest" description="Disordered" evidence="9">
    <location>
        <begin position="1019"/>
        <end position="1055"/>
    </location>
</feature>
<dbReference type="AlphaFoldDB" id="A0A9Q8SUT9"/>
<feature type="transmembrane region" description="Helical" evidence="10">
    <location>
        <begin position="208"/>
        <end position="235"/>
    </location>
</feature>
<feature type="domain" description="Deacetylase sirtuin-type" evidence="11">
    <location>
        <begin position="660"/>
        <end position="920"/>
    </location>
</feature>
<dbReference type="InterPro" id="IPR050134">
    <property type="entry name" value="NAD-dep_sirtuin_deacylases"/>
</dbReference>
<dbReference type="GO" id="GO:0016020">
    <property type="term" value="C:membrane"/>
    <property type="evidence" value="ECO:0007669"/>
    <property type="project" value="UniProtKB-SubCell"/>
</dbReference>
<dbReference type="GO" id="GO:0046872">
    <property type="term" value="F:metal ion binding"/>
    <property type="evidence" value="ECO:0007669"/>
    <property type="project" value="UniProtKB-KW"/>
</dbReference>
<keyword evidence="4" id="KW-0808">Transferase</keyword>
<protein>
    <submittedName>
        <fullName evidence="12">ATP synthase F0</fullName>
    </submittedName>
</protein>
<feature type="transmembrane region" description="Helical" evidence="10">
    <location>
        <begin position="389"/>
        <end position="413"/>
    </location>
</feature>
<evidence type="ECO:0000256" key="10">
    <source>
        <dbReference type="SAM" id="Phobius"/>
    </source>
</evidence>
<dbReference type="InterPro" id="IPR026591">
    <property type="entry name" value="Sirtuin_cat_small_dom_sf"/>
</dbReference>
<dbReference type="GeneID" id="73342956"/>
<evidence type="ECO:0000259" key="11">
    <source>
        <dbReference type="PROSITE" id="PS50305"/>
    </source>
</evidence>
<dbReference type="CDD" id="cd06174">
    <property type="entry name" value="MFS"/>
    <property type="match status" value="1"/>
</dbReference>
<keyword evidence="6 8" id="KW-0862">Zinc</keyword>
<feature type="compositionally biased region" description="Basic and acidic residues" evidence="9">
    <location>
        <begin position="978"/>
        <end position="988"/>
    </location>
</feature>
<feature type="region of interest" description="Disordered" evidence="9">
    <location>
        <begin position="1087"/>
        <end position="1157"/>
    </location>
</feature>
<dbReference type="Gene3D" id="3.30.1600.10">
    <property type="entry name" value="SIR2/SIRT2 'Small Domain"/>
    <property type="match status" value="1"/>
</dbReference>
<keyword evidence="10" id="KW-0812">Transmembrane</keyword>
<feature type="active site" description="Proton acceptor" evidence="8">
    <location>
        <position position="790"/>
    </location>
</feature>
<evidence type="ECO:0000256" key="5">
    <source>
        <dbReference type="ARBA" id="ARBA00022723"/>
    </source>
</evidence>
<feature type="binding site" evidence="8">
    <location>
        <position position="801"/>
    </location>
    <ligand>
        <name>Zn(2+)</name>
        <dbReference type="ChEBI" id="CHEBI:29105"/>
    </ligand>
</feature>
<feature type="region of interest" description="Disordered" evidence="9">
    <location>
        <begin position="962"/>
        <end position="1006"/>
    </location>
</feature>
<evidence type="ECO:0000256" key="4">
    <source>
        <dbReference type="ARBA" id="ARBA00022679"/>
    </source>
</evidence>
<evidence type="ECO:0000256" key="8">
    <source>
        <dbReference type="PROSITE-ProRule" id="PRU00236"/>
    </source>
</evidence>
<feature type="transmembrane region" description="Helical" evidence="10">
    <location>
        <begin position="275"/>
        <end position="295"/>
    </location>
</feature>
<feature type="transmembrane region" description="Helical" evidence="10">
    <location>
        <begin position="181"/>
        <end position="202"/>
    </location>
</feature>
<feature type="compositionally biased region" description="Basic and acidic residues" evidence="9">
    <location>
        <begin position="1144"/>
        <end position="1157"/>
    </location>
</feature>
<feature type="binding site" evidence="8">
    <location>
        <position position="822"/>
    </location>
    <ligand>
        <name>Zn(2+)</name>
        <dbReference type="ChEBI" id="CHEBI:29105"/>
    </ligand>
</feature>
<feature type="binding site" evidence="8">
    <location>
        <position position="798"/>
    </location>
    <ligand>
        <name>Zn(2+)</name>
        <dbReference type="ChEBI" id="CHEBI:29105"/>
    </ligand>
</feature>
<dbReference type="PANTHER" id="PTHR11085">
    <property type="entry name" value="NAD-DEPENDENT PROTEIN DEACYLASE SIRTUIN-5, MITOCHONDRIAL-RELATED"/>
    <property type="match status" value="1"/>
</dbReference>
<evidence type="ECO:0000256" key="1">
    <source>
        <dbReference type="ARBA" id="ARBA00001947"/>
    </source>
</evidence>
<evidence type="ECO:0000313" key="13">
    <source>
        <dbReference type="Proteomes" id="UP000830671"/>
    </source>
</evidence>
<dbReference type="Pfam" id="PF02146">
    <property type="entry name" value="SIR2"/>
    <property type="match status" value="1"/>
</dbReference>
<comment type="similarity">
    <text evidence="3">Belongs to the sirtuin family. Class I subfamily.</text>
</comment>
<dbReference type="GO" id="GO:0022857">
    <property type="term" value="F:transmembrane transporter activity"/>
    <property type="evidence" value="ECO:0007669"/>
    <property type="project" value="InterPro"/>
</dbReference>
<proteinExistence type="inferred from homology"/>
<dbReference type="PANTHER" id="PTHR11085:SF6">
    <property type="entry name" value="NAD-DEPENDENT PROTEIN DEACETYLASE SIRTUIN-2"/>
    <property type="match status" value="1"/>
</dbReference>
<evidence type="ECO:0000256" key="6">
    <source>
        <dbReference type="ARBA" id="ARBA00022833"/>
    </source>
</evidence>
<feature type="transmembrane region" description="Helical" evidence="10">
    <location>
        <begin position="520"/>
        <end position="543"/>
    </location>
</feature>
<dbReference type="Gene3D" id="1.20.1250.20">
    <property type="entry name" value="MFS general substrate transporter like domains"/>
    <property type="match status" value="1"/>
</dbReference>
<dbReference type="EMBL" id="CP019476">
    <property type="protein sequence ID" value="UQC83470.1"/>
    <property type="molecule type" value="Genomic_DNA"/>
</dbReference>
<name>A0A9Q8SUT9_9PEZI</name>
<sequence>MLETLASPQTYTSSHSLKIYNFLSSVGFLVFSKHSLVVTDDICSKIKMAPTKAVDDRNGDIESRPEEETPLLSHDLPPTVAPSRRYQLKVIGLAMTFILIVEVGAYLQIPPSYQLMEEIICRQRYPDHIISAEDDDVCKGPDVQGQLAMIKGWQNSFDCVPSLLTAIPYGVIADKYGRRPVLSLAMLGITLELAWMLLPLLWPNILPLWTMWFGAAFQFIGGGAGMIQAMTWTMISDVVPISSLTAVYYKIGAIALAGELVVAPLSAYLLSKNPWLPLSVGMVLLIIGTCLPPFIPETLELRRAADQEVEQTLSRSEEDARDKRTLKQQIIFAVKNDMGHVYTFLIKSKSVISLVLGFNLTVIVKYVKIDIMSQYVHNLLGWSWAKATLLGTVSTVTNMVMLLAILPALSWLITKRTGVHPLVRDLWLTRMSGILLAVGCFMVAIAFAPWFLITALIIFSMGTVYTNICRAILNAVVEPHTIGTLNTAITWVEQVSLLVSAPVISGLLKAGNSAGGIWLGLPYMAATVMAIAGTAIAFAYLILNFSSSSISLEMARFEVMISYLPVFPVLARDVRHRWMAGVGSPHDVTAKRTNDFFTATRTARPDFFSPPPLPTNPANLPIIGRRRREKHPKGRPNSNRPRKKMGNEESTMLDDSVQPKTLESRSLEAIADYIKSGDAKKIAVMTGAGISTAAGIPDFRSPGTGLYANLARLNLPYAEAVFDISYFRKHPEPFYYLAKELYPGKFHPTVSHAFIALLAKKGLLQMNFTQNIDCLERRAGVPDDKIIEAHGSFATQRCIECKDPFPADRMEKHVQDENVPKCDSCGGLVKPDIVFFGEALPEAFRDNTHLPAVADLIVVMGTSLSVYPFAGLAEASKSGVPRLLLNRERVGQMGRRADDVVELGTCDAGVRKLAALLGWGDELEALWRGIVGKKEAERQLASAAGEGEDDLEEEIRRVTEGVDTALKLDDDKDDEKEGDATENTKETEEVGFPLRQDGGSDTEDAQKSIPEGVVQRMSKAIQGQGGEIGTDIKDDRGREGRTVNGSEGAPQDAKDFRIEAKKKIQLAAQGAATPLDEVAIVFDASAPVAEMKREDPKSAELLSGVSRYEETSAPAAGVDKESAAGSKAESDFASTTAQEASGSVEKEEKPSSGDSKL</sequence>
<keyword evidence="10" id="KW-1133">Transmembrane helix</keyword>
<dbReference type="InterPro" id="IPR003000">
    <property type="entry name" value="Sirtuin"/>
</dbReference>
<dbReference type="CDD" id="cd01408">
    <property type="entry name" value="SIRT1"/>
    <property type="match status" value="1"/>
</dbReference>
<reference evidence="12" key="1">
    <citation type="journal article" date="2021" name="Mol. Plant Microbe Interact.">
        <title>Complete Genome Sequence of the Plant-Pathogenic Fungus Colletotrichum lupini.</title>
        <authorList>
            <person name="Baroncelli R."/>
            <person name="Pensec F."/>
            <person name="Da Lio D."/>
            <person name="Boufleur T."/>
            <person name="Vicente I."/>
            <person name="Sarrocco S."/>
            <person name="Picot A."/>
            <person name="Baraldi E."/>
            <person name="Sukno S."/>
            <person name="Thon M."/>
            <person name="Le Floch G."/>
        </authorList>
    </citation>
    <scope>NUCLEOTIDE SEQUENCE</scope>
    <source>
        <strain evidence="12">IMI 504893</strain>
    </source>
</reference>
<dbReference type="InterPro" id="IPR011701">
    <property type="entry name" value="MFS"/>
</dbReference>
<dbReference type="KEGG" id="clup:CLUP02_08965"/>
<evidence type="ECO:0000256" key="7">
    <source>
        <dbReference type="ARBA" id="ARBA00023027"/>
    </source>
</evidence>
<keyword evidence="5 8" id="KW-0479">Metal-binding</keyword>
<dbReference type="Proteomes" id="UP000830671">
    <property type="component" value="Chromosome 4"/>
</dbReference>
<keyword evidence="13" id="KW-1185">Reference proteome</keyword>
<organism evidence="12 13">
    <name type="scientific">Colletotrichum lupini</name>
    <dbReference type="NCBI Taxonomy" id="145971"/>
    <lineage>
        <taxon>Eukaryota</taxon>
        <taxon>Fungi</taxon>
        <taxon>Dikarya</taxon>
        <taxon>Ascomycota</taxon>
        <taxon>Pezizomycotina</taxon>
        <taxon>Sordariomycetes</taxon>
        <taxon>Hypocreomycetidae</taxon>
        <taxon>Glomerellales</taxon>
        <taxon>Glomerellaceae</taxon>
        <taxon>Colletotrichum</taxon>
        <taxon>Colletotrichum acutatum species complex</taxon>
    </lineage>
</organism>
<feature type="transmembrane region" description="Helical" evidence="10">
    <location>
        <begin position="247"/>
        <end position="269"/>
    </location>
</feature>
<dbReference type="SUPFAM" id="SSF52467">
    <property type="entry name" value="DHS-like NAD/FAD-binding domain"/>
    <property type="match status" value="1"/>
</dbReference>
<dbReference type="GO" id="GO:0005634">
    <property type="term" value="C:nucleus"/>
    <property type="evidence" value="ECO:0007669"/>
    <property type="project" value="TreeGrafter"/>
</dbReference>